<keyword evidence="3" id="KW-0326">Glycosidase</keyword>
<evidence type="ECO:0000256" key="2">
    <source>
        <dbReference type="ARBA" id="ARBA00022801"/>
    </source>
</evidence>
<dbReference type="PROSITE" id="PS00659">
    <property type="entry name" value="GLYCOSYL_HYDROL_F5"/>
    <property type="match status" value="1"/>
</dbReference>
<comment type="caution">
    <text evidence="5">The sequence shown here is derived from an EMBL/GenBank/DDBJ whole genome shotgun (WGS) entry which is preliminary data.</text>
</comment>
<dbReference type="InterPro" id="IPR049166">
    <property type="entry name" value="GH39_cat"/>
</dbReference>
<evidence type="ECO:0000256" key="1">
    <source>
        <dbReference type="ARBA" id="ARBA00008875"/>
    </source>
</evidence>
<dbReference type="GO" id="GO:0004553">
    <property type="term" value="F:hydrolase activity, hydrolyzing O-glycosyl compounds"/>
    <property type="evidence" value="ECO:0007669"/>
    <property type="project" value="InterPro"/>
</dbReference>
<dbReference type="STRING" id="1798371.A2W14_00965"/>
<evidence type="ECO:0000313" key="6">
    <source>
        <dbReference type="Proteomes" id="UP000176665"/>
    </source>
</evidence>
<feature type="domain" description="Glycosyl hydrolases family 39 N-terminal catalytic" evidence="4">
    <location>
        <begin position="85"/>
        <end position="420"/>
    </location>
</feature>
<proteinExistence type="inferred from homology"/>
<evidence type="ECO:0000259" key="4">
    <source>
        <dbReference type="Pfam" id="PF01229"/>
    </source>
</evidence>
<dbReference type="Pfam" id="PF01229">
    <property type="entry name" value="Glyco_hydro_39"/>
    <property type="match status" value="1"/>
</dbReference>
<dbReference type="InterPro" id="IPR017853">
    <property type="entry name" value="GH"/>
</dbReference>
<dbReference type="Proteomes" id="UP000176665">
    <property type="component" value="Unassembled WGS sequence"/>
</dbReference>
<dbReference type="Gene3D" id="3.20.20.80">
    <property type="entry name" value="Glycosidases"/>
    <property type="match status" value="1"/>
</dbReference>
<reference evidence="5 6" key="1">
    <citation type="journal article" date="2016" name="Nat. Commun.">
        <title>Thousands of microbial genomes shed light on interconnected biogeochemical processes in an aquifer system.</title>
        <authorList>
            <person name="Anantharaman K."/>
            <person name="Brown C.T."/>
            <person name="Hug L.A."/>
            <person name="Sharon I."/>
            <person name="Castelle C.J."/>
            <person name="Probst A.J."/>
            <person name="Thomas B.C."/>
            <person name="Singh A."/>
            <person name="Wilkins M.J."/>
            <person name="Karaoz U."/>
            <person name="Brodie E.L."/>
            <person name="Williams K.H."/>
            <person name="Hubbard S.S."/>
            <person name="Banfield J.F."/>
        </authorList>
    </citation>
    <scope>NUCLEOTIDE SEQUENCE [LARGE SCALE GENOMIC DNA]</scope>
</reference>
<dbReference type="SUPFAM" id="SSF51445">
    <property type="entry name" value="(Trans)glycosidases"/>
    <property type="match status" value="1"/>
</dbReference>
<gene>
    <name evidence="5" type="ORF">A2W14_00965</name>
</gene>
<keyword evidence="2" id="KW-0378">Hydrolase</keyword>
<dbReference type="GO" id="GO:0005975">
    <property type="term" value="P:carbohydrate metabolic process"/>
    <property type="evidence" value="ECO:0007669"/>
    <property type="project" value="InterPro"/>
</dbReference>
<organism evidence="5 6">
    <name type="scientific">Candidatus Gottesmanbacteria bacterium RBG_16_37_8</name>
    <dbReference type="NCBI Taxonomy" id="1798371"/>
    <lineage>
        <taxon>Bacteria</taxon>
        <taxon>Candidatus Gottesmaniibacteriota</taxon>
    </lineage>
</organism>
<name>A0A1F5YQD7_9BACT</name>
<dbReference type="PANTHER" id="PTHR12631">
    <property type="entry name" value="ALPHA-L-IDURONIDASE"/>
    <property type="match status" value="1"/>
</dbReference>
<sequence>MLKNFRRIILILILVLLLPIFIFMQNQVVSFLSRAQVKKADLVIDTLTFEGQLSGDWLNFAQGGEEPPPMLNLASSRMKLLQPKYIRLDHIFDYYDVVKDDGSFDFSKLDATVENILNMGAKPFFSLSYMPRQFSRVQSVIEKPDTWSDWQLLVQRTIEHYSGRNNKNLTYVYYEVWNEPDLPQFGGFKLTGNKNYLELYKYSSNGANTASNVNKFFFGGPAVGSFYHNWVNDFVSYAEKNNLRLDFYSWHRYHPNPEKFSEDAKKIRKLLGKFPKFANLPLVLSEWGIDSENNKNSSNEKGAAHALATVFNINSLINLPFAFEIKDGPPPQGGQWGLMTHEKDKTPLFLKPRFKAFAASTFLTGNKLKVSGQGSFVTALAVKSNDDSIYVLVNNYDVSEKNWENVPLTVTGLTPGTYKIQKRQILTNTSSLAEIVSTDGLIKQQLLMLPNSIYLLEIKKSGNIAQLTSGVTNSATDYALVLTDNNDFKLEPFSFDLGVDNELRFDIKPFWTGGELNEVEILRFSLIRENSATIEVTLSKVKSNYIDFLLLQATDDKNSQSLAIPVINFKEGDWHKIRIGIAKDKMFIALDKTANERESQIYNSAIKISGINFYPLNGAIDNLEIIKEGTVFFTRDFN</sequence>
<evidence type="ECO:0000256" key="3">
    <source>
        <dbReference type="ARBA" id="ARBA00023295"/>
    </source>
</evidence>
<accession>A0A1F5YQD7</accession>
<dbReference type="InterPro" id="IPR051923">
    <property type="entry name" value="Glycosyl_Hydrolase_39"/>
</dbReference>
<evidence type="ECO:0000313" key="5">
    <source>
        <dbReference type="EMBL" id="OGG02283.1"/>
    </source>
</evidence>
<comment type="similarity">
    <text evidence="1">Belongs to the glycosyl hydrolase 39 family.</text>
</comment>
<dbReference type="EMBL" id="MFJA01000067">
    <property type="protein sequence ID" value="OGG02283.1"/>
    <property type="molecule type" value="Genomic_DNA"/>
</dbReference>
<dbReference type="PANTHER" id="PTHR12631:SF8">
    <property type="entry name" value="ALPHA-L-IDURONIDASE"/>
    <property type="match status" value="1"/>
</dbReference>
<dbReference type="AlphaFoldDB" id="A0A1F5YQD7"/>
<dbReference type="InterPro" id="IPR018087">
    <property type="entry name" value="Glyco_hydro_5_CS"/>
</dbReference>
<protein>
    <recommendedName>
        <fullName evidence="4">Glycosyl hydrolases family 39 N-terminal catalytic domain-containing protein</fullName>
    </recommendedName>
</protein>